<dbReference type="InterPro" id="IPR020007">
    <property type="entry name" value="NeuB/NeuA"/>
</dbReference>
<dbReference type="SUPFAM" id="SSF51569">
    <property type="entry name" value="Aldolase"/>
    <property type="match status" value="1"/>
</dbReference>
<dbReference type="HOGENOM" id="CLU_040465_0_0_6"/>
<dbReference type="InterPro" id="IPR036732">
    <property type="entry name" value="AFP_Neu5c_C_sf"/>
</dbReference>
<dbReference type="Gene3D" id="3.90.1210.10">
    <property type="entry name" value="Antifreeze-like/N-acetylneuraminic acid synthase C-terminal domain"/>
    <property type="match status" value="1"/>
</dbReference>
<dbReference type="NCBIfam" id="TIGR03569">
    <property type="entry name" value="NeuB_NnaB"/>
    <property type="match status" value="1"/>
</dbReference>
<evidence type="ECO:0000259" key="1">
    <source>
        <dbReference type="PROSITE" id="PS50844"/>
    </source>
</evidence>
<dbReference type="AlphaFoldDB" id="A9KWU6"/>
<evidence type="ECO:0000313" key="3">
    <source>
        <dbReference type="Proteomes" id="UP000000770"/>
    </source>
</evidence>
<proteinExistence type="predicted"/>
<dbReference type="PANTHER" id="PTHR42966:SF1">
    <property type="entry name" value="SIALIC ACID SYNTHASE"/>
    <property type="match status" value="1"/>
</dbReference>
<dbReference type="PROSITE" id="PS50844">
    <property type="entry name" value="AFP_LIKE"/>
    <property type="match status" value="1"/>
</dbReference>
<keyword evidence="2" id="KW-0808">Transferase</keyword>
<dbReference type="Pfam" id="PF03102">
    <property type="entry name" value="NeuB"/>
    <property type="match status" value="1"/>
</dbReference>
<dbReference type="InterPro" id="IPR013974">
    <property type="entry name" value="SAF"/>
</dbReference>
<evidence type="ECO:0000313" key="2">
    <source>
        <dbReference type="EMBL" id="ABX50283.1"/>
    </source>
</evidence>
<dbReference type="InterPro" id="IPR051690">
    <property type="entry name" value="PseI-like"/>
</dbReference>
<dbReference type="EMBL" id="CP000891">
    <property type="protein sequence ID" value="ABX50283.1"/>
    <property type="molecule type" value="Genomic_DNA"/>
</dbReference>
<organism evidence="2 3">
    <name type="scientific">Shewanella baltica (strain OS195)</name>
    <dbReference type="NCBI Taxonomy" id="399599"/>
    <lineage>
        <taxon>Bacteria</taxon>
        <taxon>Pseudomonadati</taxon>
        <taxon>Pseudomonadota</taxon>
        <taxon>Gammaproteobacteria</taxon>
        <taxon>Alteromonadales</taxon>
        <taxon>Shewanellaceae</taxon>
        <taxon>Shewanella</taxon>
    </lineage>
</organism>
<dbReference type="Pfam" id="PF08666">
    <property type="entry name" value="SAF"/>
    <property type="match status" value="1"/>
</dbReference>
<dbReference type="CDD" id="cd11615">
    <property type="entry name" value="SAF_NeuB_like"/>
    <property type="match status" value="1"/>
</dbReference>
<dbReference type="SUPFAM" id="SSF51269">
    <property type="entry name" value="AFP III-like domain"/>
    <property type="match status" value="1"/>
</dbReference>
<sequence>MTNKTFIIAEAGVNHNGDIQLAKALIDAAVAAGVDCVKFQTWKTELLVTQKAEMAQYQIENTKENISQFDMLKALELSYPDFVELKAYCEQRSIIFMSTPDETESATFLNGLQNQFKIGSGELTNLPFLAHIASFGKPVILSTGMSNLSEIELALEVLQQHGISLEMITVLHATTQYPTPMDEVNLSAMNTIKHAFPGIKVGYSDHTLGIEIPIAAVALGATIIEKHFTLDKHMIGPDHKASLEPPELKQMVNAIRNLEVALGNGQKIPSKSEIDNKRIVRKSIVAAKVIKKGAILTEDALTIMRPGTGLPPSRWNEVIGSAAKVDYAEGDLIQ</sequence>
<dbReference type="RefSeq" id="WP_006085659.1">
    <property type="nucleotide sequence ID" value="NC_009997.1"/>
</dbReference>
<dbReference type="Proteomes" id="UP000000770">
    <property type="component" value="Chromosome"/>
</dbReference>
<dbReference type="GeneID" id="11773180"/>
<dbReference type="PANTHER" id="PTHR42966">
    <property type="entry name" value="N-ACETYLNEURAMINATE SYNTHASE"/>
    <property type="match status" value="1"/>
</dbReference>
<dbReference type="GO" id="GO:0047444">
    <property type="term" value="F:N-acylneuraminate-9-phosphate synthase activity"/>
    <property type="evidence" value="ECO:0007669"/>
    <property type="project" value="UniProtKB-EC"/>
</dbReference>
<gene>
    <name evidence="2" type="ordered locus">Sbal195_3121</name>
</gene>
<name>A9KWU6_SHEB9</name>
<dbReference type="InterPro" id="IPR006190">
    <property type="entry name" value="SAF_AFP_Neu5Ac"/>
</dbReference>
<reference evidence="2 3" key="1">
    <citation type="submission" date="2007-11" db="EMBL/GenBank/DDBJ databases">
        <title>Complete sequence of chromosome of Shewanella baltica OS195.</title>
        <authorList>
            <consortium name="US DOE Joint Genome Institute"/>
            <person name="Copeland A."/>
            <person name="Lucas S."/>
            <person name="Lapidus A."/>
            <person name="Barry K."/>
            <person name="Glavina del Rio T."/>
            <person name="Dalin E."/>
            <person name="Tice H."/>
            <person name="Pitluck S."/>
            <person name="Chain P."/>
            <person name="Malfatti S."/>
            <person name="Shin M."/>
            <person name="Vergez L."/>
            <person name="Schmutz J."/>
            <person name="Larimer F."/>
            <person name="Land M."/>
            <person name="Hauser L."/>
            <person name="Kyrpides N."/>
            <person name="Kim E."/>
            <person name="Brettar I."/>
            <person name="Rodrigues J."/>
            <person name="Konstantinidis K."/>
            <person name="Klappenbach J."/>
            <person name="Hofle M."/>
            <person name="Tiedje J."/>
            <person name="Richardson P."/>
        </authorList>
    </citation>
    <scope>NUCLEOTIDE SEQUENCE [LARGE SCALE GENOMIC DNA]</scope>
    <source>
        <strain evidence="2 3">OS195</strain>
    </source>
</reference>
<dbReference type="KEGG" id="sbn:Sbal195_3121"/>
<protein>
    <submittedName>
        <fullName evidence="2">N-acylneuraminate-9-phosphate synthase</fullName>
        <ecNumber evidence="2">2.5.1.57</ecNumber>
    </submittedName>
</protein>
<dbReference type="Gene3D" id="3.20.20.70">
    <property type="entry name" value="Aldolase class I"/>
    <property type="match status" value="1"/>
</dbReference>
<dbReference type="InterPro" id="IPR013785">
    <property type="entry name" value="Aldolase_TIM"/>
</dbReference>
<dbReference type="InterPro" id="IPR057736">
    <property type="entry name" value="SAF_PseI/NeuA/NeuB"/>
</dbReference>
<dbReference type="GO" id="GO:0016051">
    <property type="term" value="P:carbohydrate biosynthetic process"/>
    <property type="evidence" value="ECO:0007669"/>
    <property type="project" value="InterPro"/>
</dbReference>
<dbReference type="EC" id="2.5.1.57" evidence="2"/>
<dbReference type="InterPro" id="IPR013132">
    <property type="entry name" value="PseI/NeuA/B-like_N"/>
</dbReference>
<accession>A9KWU6</accession>
<feature type="domain" description="AFP-like" evidence="1">
    <location>
        <begin position="283"/>
        <end position="334"/>
    </location>
</feature>